<evidence type="ECO:0000313" key="13">
    <source>
        <dbReference type="Proteomes" id="UP000694680"/>
    </source>
</evidence>
<keyword evidence="5 11" id="KW-0812">Transmembrane</keyword>
<feature type="compositionally biased region" description="Basic and acidic residues" evidence="10">
    <location>
        <begin position="86"/>
        <end position="97"/>
    </location>
</feature>
<feature type="region of interest" description="Disordered" evidence="10">
    <location>
        <begin position="65"/>
        <end position="97"/>
    </location>
</feature>
<evidence type="ECO:0000256" key="7">
    <source>
        <dbReference type="ARBA" id="ARBA00022933"/>
    </source>
</evidence>
<evidence type="ECO:0000256" key="5">
    <source>
        <dbReference type="ARBA" id="ARBA00022692"/>
    </source>
</evidence>
<dbReference type="Ensembl" id="ENSGWIT00000044140.1">
    <property type="protein sequence ID" value="ENSGWIP00000040632.1"/>
    <property type="gene ID" value="ENSGWIG00000020518.1"/>
</dbReference>
<keyword evidence="9 11" id="KW-0472">Membrane</keyword>
<evidence type="ECO:0000256" key="10">
    <source>
        <dbReference type="SAM" id="MobiDB-lite"/>
    </source>
</evidence>
<feature type="compositionally biased region" description="Low complexity" evidence="10">
    <location>
        <begin position="172"/>
        <end position="185"/>
    </location>
</feature>
<evidence type="ECO:0000256" key="4">
    <source>
        <dbReference type="ARBA" id="ARBA00022490"/>
    </source>
</evidence>
<evidence type="ECO:0000256" key="11">
    <source>
        <dbReference type="SAM" id="Phobius"/>
    </source>
</evidence>
<feature type="transmembrane region" description="Helical" evidence="11">
    <location>
        <begin position="41"/>
        <end position="60"/>
    </location>
</feature>
<evidence type="ECO:0000256" key="6">
    <source>
        <dbReference type="ARBA" id="ARBA00022824"/>
    </source>
</evidence>
<keyword evidence="7" id="KW-0712">Selenocysteine</keyword>
<keyword evidence="6" id="KW-0256">Endoplasmic reticulum</keyword>
<protein>
    <recommendedName>
        <fullName evidence="14">Selenoprotein S</fullName>
    </recommendedName>
</protein>
<dbReference type="GO" id="GO:0036502">
    <property type="term" value="C:Derlin-1-VIMP complex"/>
    <property type="evidence" value="ECO:0007669"/>
    <property type="project" value="TreeGrafter"/>
</dbReference>
<accession>A0A8C5NAC6</accession>
<dbReference type="CTD" id="55829"/>
<dbReference type="Gene3D" id="6.10.250.2950">
    <property type="match status" value="1"/>
</dbReference>
<keyword evidence="13" id="KW-1185">Reference proteome</keyword>
<evidence type="ECO:0008006" key="14">
    <source>
        <dbReference type="Google" id="ProtNLM"/>
    </source>
</evidence>
<dbReference type="PANTHER" id="PTHR28621:SF1">
    <property type="entry name" value="SELENOPROTEIN S"/>
    <property type="match status" value="1"/>
</dbReference>
<dbReference type="Proteomes" id="UP000694680">
    <property type="component" value="Chromosome 3"/>
</dbReference>
<organism evidence="12 13">
    <name type="scientific">Gouania willdenowi</name>
    <name type="common">Blunt-snouted clingfish</name>
    <name type="synonym">Lepadogaster willdenowi</name>
    <dbReference type="NCBI Taxonomy" id="441366"/>
    <lineage>
        <taxon>Eukaryota</taxon>
        <taxon>Metazoa</taxon>
        <taxon>Chordata</taxon>
        <taxon>Craniata</taxon>
        <taxon>Vertebrata</taxon>
        <taxon>Euteleostomi</taxon>
        <taxon>Actinopterygii</taxon>
        <taxon>Neopterygii</taxon>
        <taxon>Teleostei</taxon>
        <taxon>Neoteleostei</taxon>
        <taxon>Acanthomorphata</taxon>
        <taxon>Ovalentaria</taxon>
        <taxon>Blenniimorphae</taxon>
        <taxon>Blenniiformes</taxon>
        <taxon>Gobiesocoidei</taxon>
        <taxon>Gobiesocidae</taxon>
        <taxon>Gobiesocinae</taxon>
        <taxon>Gouania</taxon>
    </lineage>
</organism>
<comment type="similarity">
    <text evidence="3">Belongs to the selenoprotein S family.</text>
</comment>
<evidence type="ECO:0000256" key="8">
    <source>
        <dbReference type="ARBA" id="ARBA00022989"/>
    </source>
</evidence>
<reference evidence="12" key="3">
    <citation type="submission" date="2025-09" db="UniProtKB">
        <authorList>
            <consortium name="Ensembl"/>
        </authorList>
    </citation>
    <scope>IDENTIFICATION</scope>
</reference>
<dbReference type="GO" id="GO:0030968">
    <property type="term" value="P:endoplasmic reticulum unfolded protein response"/>
    <property type="evidence" value="ECO:0007669"/>
    <property type="project" value="TreeGrafter"/>
</dbReference>
<dbReference type="AlphaFoldDB" id="A0A8C5NAC6"/>
<proteinExistence type="inferred from homology"/>
<dbReference type="InterPro" id="IPR009703">
    <property type="entry name" value="Selenoprotein_S"/>
</dbReference>
<keyword evidence="8 11" id="KW-1133">Transmembrane helix</keyword>
<reference evidence="12" key="2">
    <citation type="submission" date="2025-08" db="UniProtKB">
        <authorList>
            <consortium name="Ensembl"/>
        </authorList>
    </citation>
    <scope>IDENTIFICATION</scope>
</reference>
<keyword evidence="4" id="KW-0963">Cytoplasm</keyword>
<evidence type="ECO:0000256" key="1">
    <source>
        <dbReference type="ARBA" id="ARBA00004389"/>
    </source>
</evidence>
<gene>
    <name evidence="12" type="primary">selenos</name>
</gene>
<feature type="region of interest" description="Disordered" evidence="10">
    <location>
        <begin position="110"/>
        <end position="185"/>
    </location>
</feature>
<reference evidence="12" key="1">
    <citation type="submission" date="2020-06" db="EMBL/GenBank/DDBJ databases">
        <authorList>
            <consortium name="Wellcome Sanger Institute Data Sharing"/>
        </authorList>
    </citation>
    <scope>NUCLEOTIDE SEQUENCE [LARGE SCALE GENOMIC DNA]</scope>
</reference>
<dbReference type="RefSeq" id="XP_028289683.1">
    <property type="nucleotide sequence ID" value="XM_028433882.1"/>
</dbReference>
<sequence length="185" mass="20595">MDDVVIEDVFDEDSPFVVEKVPPTNQDVSYFSQMVGEFLSLYGWHLLVATIVLYLLILHLKKKRSSNPRDAGSASETPNDAGFVARRQEAMEAARRKMQEELDAKAVIYREKQKQKEEEKRQQKMEHYKGIVPSLDMEQSASSSSAGKPKADRKPLRTTDYSPLSGPGGGSCSFRPGRRGPSSGG</sequence>
<comment type="subcellular location">
    <subcellularLocation>
        <location evidence="2">Cytoplasm</location>
    </subcellularLocation>
    <subcellularLocation>
        <location evidence="1">Endoplasmic reticulum membrane</location>
        <topology evidence="1">Single-pass membrane protein</topology>
    </subcellularLocation>
</comment>
<dbReference type="GO" id="GO:0036513">
    <property type="term" value="C:Derlin-1 retrotranslocation complex"/>
    <property type="evidence" value="ECO:0007669"/>
    <property type="project" value="TreeGrafter"/>
</dbReference>
<evidence type="ECO:0000256" key="3">
    <source>
        <dbReference type="ARBA" id="ARBA00011034"/>
    </source>
</evidence>
<evidence type="ECO:0000313" key="12">
    <source>
        <dbReference type="Ensembl" id="ENSGWIP00000040632.1"/>
    </source>
</evidence>
<evidence type="ECO:0000256" key="9">
    <source>
        <dbReference type="ARBA" id="ARBA00023136"/>
    </source>
</evidence>
<evidence type="ECO:0000256" key="2">
    <source>
        <dbReference type="ARBA" id="ARBA00004496"/>
    </source>
</evidence>
<dbReference type="GO" id="GO:0030970">
    <property type="term" value="P:retrograde protein transport, ER to cytosol"/>
    <property type="evidence" value="ECO:0007669"/>
    <property type="project" value="TreeGrafter"/>
</dbReference>
<name>A0A8C5NAC6_GOUWI</name>
<dbReference type="Pfam" id="PF06936">
    <property type="entry name" value="Selenoprotein_S"/>
    <property type="match status" value="1"/>
</dbReference>
<dbReference type="PANTHER" id="PTHR28621">
    <property type="entry name" value="SELENOPROTEIN S"/>
    <property type="match status" value="1"/>
</dbReference>
<dbReference type="GeneID" id="114453901"/>
<feature type="compositionally biased region" description="Basic and acidic residues" evidence="10">
    <location>
        <begin position="110"/>
        <end position="129"/>
    </location>
</feature>